<accession>A0ABU9HBN9</accession>
<evidence type="ECO:0000259" key="1">
    <source>
        <dbReference type="Pfam" id="PF14341"/>
    </source>
</evidence>
<reference evidence="2 3" key="1">
    <citation type="submission" date="2024-02" db="EMBL/GenBank/DDBJ databases">
        <title>Bacteria isolated from the canopy kelp, Nereocystis luetkeana.</title>
        <authorList>
            <person name="Pfister C.A."/>
            <person name="Younker I.T."/>
            <person name="Light S.H."/>
        </authorList>
    </citation>
    <scope>NUCLEOTIDE SEQUENCE [LARGE SCALE GENOMIC DNA]</scope>
    <source>
        <strain evidence="2 3">TI.2.07</strain>
    </source>
</reference>
<dbReference type="RefSeq" id="WP_341627656.1">
    <property type="nucleotide sequence ID" value="NZ_JBAKBA010000014.1"/>
</dbReference>
<protein>
    <submittedName>
        <fullName evidence="2">PilX N-terminal domain-containing pilus assembly protein</fullName>
    </submittedName>
</protein>
<evidence type="ECO:0000313" key="3">
    <source>
        <dbReference type="Proteomes" id="UP001366060"/>
    </source>
</evidence>
<dbReference type="InterPro" id="IPR025746">
    <property type="entry name" value="PilX_N_dom"/>
</dbReference>
<proteinExistence type="predicted"/>
<sequence>MKKKQSGAVLVVSLIILIILTVLVISGTQSTLIQEKMTSAIRNSHISLEMAESGLKDAENMIENLTSTAAFTDSGGLYSENNGPNDLFSDAVWTNNLTLAATTETAGTGLVSRYFVEYLGVLTLDDDLSGLNITGYGQTTGGGDIHGFKIVSRSAGRDGNTARMVVGYYAKRF</sequence>
<keyword evidence="3" id="KW-1185">Reference proteome</keyword>
<dbReference type="Pfam" id="PF14341">
    <property type="entry name" value="PilX_N"/>
    <property type="match status" value="1"/>
</dbReference>
<comment type="caution">
    <text evidence="2">The sequence shown here is derived from an EMBL/GenBank/DDBJ whole genome shotgun (WGS) entry which is preliminary data.</text>
</comment>
<dbReference type="Proteomes" id="UP001366060">
    <property type="component" value="Unassembled WGS sequence"/>
</dbReference>
<name>A0ABU9HBN9_9GAMM</name>
<dbReference type="EMBL" id="JBAKBA010000014">
    <property type="protein sequence ID" value="MEL0659062.1"/>
    <property type="molecule type" value="Genomic_DNA"/>
</dbReference>
<organism evidence="2 3">
    <name type="scientific">Psychromonas arctica</name>
    <dbReference type="NCBI Taxonomy" id="168275"/>
    <lineage>
        <taxon>Bacteria</taxon>
        <taxon>Pseudomonadati</taxon>
        <taxon>Pseudomonadota</taxon>
        <taxon>Gammaproteobacteria</taxon>
        <taxon>Alteromonadales</taxon>
        <taxon>Psychromonadaceae</taxon>
        <taxon>Psychromonas</taxon>
    </lineage>
</organism>
<feature type="domain" description="Type 4 fimbrial biogenesis protein PilX N-terminal" evidence="1">
    <location>
        <begin position="6"/>
        <end position="56"/>
    </location>
</feature>
<evidence type="ECO:0000313" key="2">
    <source>
        <dbReference type="EMBL" id="MEL0659062.1"/>
    </source>
</evidence>
<gene>
    <name evidence="2" type="ORF">V6255_07900</name>
</gene>